<dbReference type="GO" id="GO:0016887">
    <property type="term" value="F:ATP hydrolysis activity"/>
    <property type="evidence" value="ECO:0007669"/>
    <property type="project" value="InterPro"/>
</dbReference>
<accession>A0A9R1SYV9</accession>
<feature type="coiled-coil region" evidence="5">
    <location>
        <begin position="833"/>
        <end position="947"/>
    </location>
</feature>
<dbReference type="Proteomes" id="UP000694866">
    <property type="component" value="Unplaced"/>
</dbReference>
<keyword evidence="2" id="KW-0378">Hydrolase</keyword>
<dbReference type="PANTHER" id="PTHR18867">
    <property type="entry name" value="RAD50"/>
    <property type="match status" value="1"/>
</dbReference>
<dbReference type="SUPFAM" id="SSF75712">
    <property type="entry name" value="Rad50 coiled-coil Zn hook"/>
    <property type="match status" value="1"/>
</dbReference>
<keyword evidence="3 5" id="KW-0175">Coiled coil</keyword>
<evidence type="ECO:0000313" key="7">
    <source>
        <dbReference type="Proteomes" id="UP000694866"/>
    </source>
</evidence>
<sequence length="1360" mass="157978">MSKVRKLSIRGIRNFSDVEESTLQFSCPLTLITGLNGVGKTTVIECLRYITTGELPPNSDKGKAFVHDPMLKKQASVQVRGCVRAQFDDREGKTITVTRTMECSRYKNQSRFKTLDGAVVVYNPKTKKETQLTNRCADLDVEVMHALGVSKAILNHVIFCHQDDANWPLDENKVIKERFDAILETTNYNKALETLRKLAKTKGAMLKVYQVEEQRLADRVADMEAKEAKLADFKKRRNEIIERMKRMNSQVEPVKERLEQIRSIEAEFQRLKAEDEMDKVSHNMAYEQCESLQLRVKEIYEGSDDDLWKAINSYDSGLEAKNWKIGVVEREIKELLKNEQNLVKTLGDHRVLMGTLKQQVEDQKKKTNERNQVLNSALTMWGLDTLRGFEDVNEIQKAVEEVEVKTQKFERSISNKRLEQNQQENGLEKIVDAARDKRSKINSELKRSEEEAEEIRSSIYDARLKIGQGNDSEKQLDAVDVKLVQIDQEIEEMNELMKSEDVDGKIAMETSNFERIEEEFTKLDEEMTLIQNQSALNAKLESLKANFQAKSKDIEQLKSKHEVNIKKLLKQNEIPEFNLKEAVEEAQKVLSERLEIVSTEIKKKEYELMTLETALTHAKQELKAKIANNDYEQEKVMVYCEDYNSYPEVLENQQKKLKELQDERGIIAFQGSAYNTYIRELNTNSWCGLCERHFDAQLDSRKLMRKLESGIANNPDLLKRCERKLKIEQENYNTLLSLKSTVEAITKFELMEKANMTKKIKLKELEVSELKGKIEELKESKLEPERSIEMVKSMIPDLSIWDRYSQDLMGIDMAMDELREEMSTKGCTSDKTMEEIQTEREALKKSIKVTRDKIDELRSILDSRKEQLRRATEKRTKCLEEQLRIHNEAQQLRKLKNDLNDMIIKEKNLRSSIQTLRQQLITAEEERTQAIRELDELKCKNREEQENDRKQMKNYEKQWDTLNSLQMEITLLVSKNVKNQLQKLESEVKRYQEVYEEDQSKRSKKESELIQIKEDISCYETKQRNLTDNVELRKYQRALRDLEDASKQRKMKINRLQYDQVIKEQRKLFDELQEAEGEVNKASGIRGEIEKNIDQLTAELNTQECRTARTVHRSKSFEVIVTTQAINDVMTYTRVLDRATAEFHEERLNKINSAMKKLWKLIYSGNDTKSIQIRAEATSTTGATERRQFNYKLVQVKHGIEMEMRGRCSAGQRVLASIILRLALAQTLSQQCGILALDEPTTNLDSINSAKLADALYRYVTYRAQYEKNFQLIVITHDEEFIRNLNELGSQHSAQELYRKDNGLTSVRLSTLTKSEGALESDQSESENDPATQSSSRKRAHPGDGPTAKKNKPFKFDLNF</sequence>
<gene>
    <name evidence="8 9" type="primary">rad50</name>
</gene>
<dbReference type="GO" id="GO:0003691">
    <property type="term" value="F:double-stranded telomeric DNA binding"/>
    <property type="evidence" value="ECO:0007669"/>
    <property type="project" value="TreeGrafter"/>
</dbReference>
<feature type="coiled-coil region" evidence="5">
    <location>
        <begin position="1032"/>
        <end position="1106"/>
    </location>
</feature>
<dbReference type="RefSeq" id="XP_011299552.1">
    <property type="nucleotide sequence ID" value="XM_011301250.1"/>
</dbReference>
<dbReference type="OrthoDB" id="18797at2759"/>
<dbReference type="NCBIfam" id="TIGR00606">
    <property type="entry name" value="rad50"/>
    <property type="match status" value="1"/>
</dbReference>
<reference evidence="8 9" key="1">
    <citation type="submission" date="2025-04" db="UniProtKB">
        <authorList>
            <consortium name="RefSeq"/>
        </authorList>
    </citation>
    <scope>IDENTIFICATION</scope>
    <source>
        <strain evidence="8 9">USDA-PBARC FA_bdor</strain>
        <tissue evidence="8 9">Whole organism</tissue>
    </source>
</reference>
<dbReference type="InterPro" id="IPR004584">
    <property type="entry name" value="Rad50_eukaryotes"/>
</dbReference>
<dbReference type="CTD" id="10111"/>
<feature type="coiled-coil region" evidence="5">
    <location>
        <begin position="206"/>
        <end position="274"/>
    </location>
</feature>
<keyword evidence="1" id="KW-0227">DNA damage</keyword>
<dbReference type="GO" id="GO:0030870">
    <property type="term" value="C:Mre11 complex"/>
    <property type="evidence" value="ECO:0007669"/>
    <property type="project" value="InterPro"/>
</dbReference>
<name>A0A9R1SYV9_9HYME</name>
<dbReference type="GO" id="GO:0007004">
    <property type="term" value="P:telomere maintenance via telomerase"/>
    <property type="evidence" value="ECO:0007669"/>
    <property type="project" value="TreeGrafter"/>
</dbReference>
<evidence type="ECO:0000256" key="3">
    <source>
        <dbReference type="ARBA" id="ARBA00023054"/>
    </source>
</evidence>
<dbReference type="GO" id="GO:0051880">
    <property type="term" value="F:G-quadruplex DNA binding"/>
    <property type="evidence" value="ECO:0007669"/>
    <property type="project" value="TreeGrafter"/>
</dbReference>
<evidence type="ECO:0000256" key="2">
    <source>
        <dbReference type="ARBA" id="ARBA00022801"/>
    </source>
</evidence>
<evidence type="ECO:0000313" key="8">
    <source>
        <dbReference type="RefSeq" id="XP_011299552.1"/>
    </source>
</evidence>
<proteinExistence type="predicted"/>
<organism evidence="7 9">
    <name type="scientific">Fopius arisanus</name>
    <dbReference type="NCBI Taxonomy" id="64838"/>
    <lineage>
        <taxon>Eukaryota</taxon>
        <taxon>Metazoa</taxon>
        <taxon>Ecdysozoa</taxon>
        <taxon>Arthropoda</taxon>
        <taxon>Hexapoda</taxon>
        <taxon>Insecta</taxon>
        <taxon>Pterygota</taxon>
        <taxon>Neoptera</taxon>
        <taxon>Endopterygota</taxon>
        <taxon>Hymenoptera</taxon>
        <taxon>Apocrita</taxon>
        <taxon>Ichneumonoidea</taxon>
        <taxon>Braconidae</taxon>
        <taxon>Opiinae</taxon>
        <taxon>Fopius</taxon>
    </lineage>
</organism>
<evidence type="ECO:0000256" key="5">
    <source>
        <dbReference type="SAM" id="Coils"/>
    </source>
</evidence>
<dbReference type="GeneID" id="105264403"/>
<feature type="coiled-coil region" evidence="5">
    <location>
        <begin position="718"/>
        <end position="780"/>
    </location>
</feature>
<dbReference type="InterPro" id="IPR027417">
    <property type="entry name" value="P-loop_NTPase"/>
</dbReference>
<evidence type="ECO:0000256" key="4">
    <source>
        <dbReference type="ARBA" id="ARBA00023204"/>
    </source>
</evidence>
<dbReference type="GO" id="GO:0000722">
    <property type="term" value="P:telomere maintenance via recombination"/>
    <property type="evidence" value="ECO:0007669"/>
    <property type="project" value="TreeGrafter"/>
</dbReference>
<accession>A0A9R1SYK5</accession>
<keyword evidence="7" id="KW-1185">Reference proteome</keyword>
<evidence type="ECO:0000313" key="9">
    <source>
        <dbReference type="RefSeq" id="XP_011299553.1"/>
    </source>
</evidence>
<keyword evidence="4" id="KW-0234">DNA repair</keyword>
<evidence type="ECO:0000256" key="1">
    <source>
        <dbReference type="ARBA" id="ARBA00022763"/>
    </source>
</evidence>
<feature type="coiled-coil region" evidence="5">
    <location>
        <begin position="974"/>
        <end position="1008"/>
    </location>
</feature>
<dbReference type="PANTHER" id="PTHR18867:SF12">
    <property type="entry name" value="DNA REPAIR PROTEIN RAD50"/>
    <property type="match status" value="1"/>
</dbReference>
<feature type="region of interest" description="Disordered" evidence="6">
    <location>
        <begin position="1315"/>
        <end position="1360"/>
    </location>
</feature>
<dbReference type="GO" id="GO:0000794">
    <property type="term" value="C:condensed nuclear chromosome"/>
    <property type="evidence" value="ECO:0007669"/>
    <property type="project" value="TreeGrafter"/>
</dbReference>
<dbReference type="KEGG" id="fas:105264403"/>
<evidence type="ECO:0000256" key="6">
    <source>
        <dbReference type="SAM" id="MobiDB-lite"/>
    </source>
</evidence>
<dbReference type="SUPFAM" id="SSF52540">
    <property type="entry name" value="P-loop containing nucleoside triphosphate hydrolases"/>
    <property type="match status" value="1"/>
</dbReference>
<feature type="coiled-coil region" evidence="5">
    <location>
        <begin position="357"/>
        <end position="560"/>
    </location>
</feature>
<dbReference type="GO" id="GO:0070192">
    <property type="term" value="P:chromosome organization involved in meiotic cell cycle"/>
    <property type="evidence" value="ECO:0007669"/>
    <property type="project" value="TreeGrafter"/>
</dbReference>
<protein>
    <submittedName>
        <fullName evidence="8 9">DNA repair protein RAD50</fullName>
    </submittedName>
</protein>
<dbReference type="GO" id="GO:0006302">
    <property type="term" value="P:double-strand break repair"/>
    <property type="evidence" value="ECO:0007669"/>
    <property type="project" value="TreeGrafter"/>
</dbReference>
<feature type="coiled-coil region" evidence="5">
    <location>
        <begin position="601"/>
        <end position="663"/>
    </location>
</feature>
<dbReference type="GO" id="GO:0043047">
    <property type="term" value="F:single-stranded telomeric DNA binding"/>
    <property type="evidence" value="ECO:0007669"/>
    <property type="project" value="TreeGrafter"/>
</dbReference>
<dbReference type="RefSeq" id="XP_011299553.1">
    <property type="nucleotide sequence ID" value="XM_011301251.1"/>
</dbReference>
<dbReference type="Gene3D" id="3.40.50.300">
    <property type="entry name" value="P-loop containing nucleotide triphosphate hydrolases"/>
    <property type="match status" value="2"/>
</dbReference>